<accession>A0A7G5EDC9</accession>
<reference evidence="3 4" key="1">
    <citation type="journal article" date="2020" name="G3 (Bethesda)">
        <title>CeMbio - The Caenorhabditis elegans Microbiome Resource.</title>
        <authorList>
            <person name="Dirksen P."/>
            <person name="Assie A."/>
            <person name="Zimmermann J."/>
            <person name="Zhang F."/>
            <person name="Tietje A.M."/>
            <person name="Marsh S.A."/>
            <person name="Felix M.A."/>
            <person name="Shapira M."/>
            <person name="Kaleta C."/>
            <person name="Schulenburg H."/>
            <person name="Samuel B."/>
        </authorList>
    </citation>
    <scope>NUCLEOTIDE SEQUENCE [LARGE SCALE GENOMIC DNA]</scope>
    <source>
        <strain evidence="3 4">BIGb0172</strain>
    </source>
</reference>
<feature type="domain" description="FAD dependent oxidoreductase" evidence="2">
    <location>
        <begin position="9"/>
        <end position="349"/>
    </location>
</feature>
<dbReference type="Gene3D" id="3.30.9.10">
    <property type="entry name" value="D-Amino Acid Oxidase, subunit A, domain 2"/>
    <property type="match status" value="1"/>
</dbReference>
<dbReference type="Pfam" id="PF01266">
    <property type="entry name" value="DAO"/>
    <property type="match status" value="1"/>
</dbReference>
<evidence type="ECO:0000313" key="4">
    <source>
        <dbReference type="Proteomes" id="UP000515240"/>
    </source>
</evidence>
<dbReference type="EMBL" id="CP058554">
    <property type="protein sequence ID" value="QMV72004.1"/>
    <property type="molecule type" value="Genomic_DNA"/>
</dbReference>
<evidence type="ECO:0000313" key="3">
    <source>
        <dbReference type="EMBL" id="QMV72004.1"/>
    </source>
</evidence>
<dbReference type="RefSeq" id="WP_182326429.1">
    <property type="nucleotide sequence ID" value="NZ_CP058554.1"/>
</dbReference>
<dbReference type="Gene3D" id="3.50.50.60">
    <property type="entry name" value="FAD/NAD(P)-binding domain"/>
    <property type="match status" value="1"/>
</dbReference>
<dbReference type="Proteomes" id="UP000515240">
    <property type="component" value="Chromosome"/>
</dbReference>
<dbReference type="SUPFAM" id="SSF51905">
    <property type="entry name" value="FAD/NAD(P)-binding domain"/>
    <property type="match status" value="1"/>
</dbReference>
<evidence type="ECO:0000256" key="1">
    <source>
        <dbReference type="ARBA" id="ARBA00023002"/>
    </source>
</evidence>
<dbReference type="GO" id="GO:0016491">
    <property type="term" value="F:oxidoreductase activity"/>
    <property type="evidence" value="ECO:0007669"/>
    <property type="project" value="UniProtKB-KW"/>
</dbReference>
<proteinExistence type="predicted"/>
<organism evidence="3 4">
    <name type="scientific">Comamonas piscis</name>
    <dbReference type="NCBI Taxonomy" id="1562974"/>
    <lineage>
        <taxon>Bacteria</taxon>
        <taxon>Pseudomonadati</taxon>
        <taxon>Pseudomonadota</taxon>
        <taxon>Betaproteobacteria</taxon>
        <taxon>Burkholderiales</taxon>
        <taxon>Comamonadaceae</taxon>
        <taxon>Comamonas</taxon>
    </lineage>
</organism>
<evidence type="ECO:0000259" key="2">
    <source>
        <dbReference type="Pfam" id="PF01266"/>
    </source>
</evidence>
<keyword evidence="1" id="KW-0560">Oxidoreductase</keyword>
<sequence>MVKQLGTEVVVIGGGIMGASTALFLRQRGIQVVVLERDLCGSRSSGVNFGGVRRQGRSLAMLPLSQRAHQHWGRLTALIGTEAEYERSGHFKIARSEADMDSLVRYAEKTRDCGLDLQLLDGAALHKRFPIGGAQVVGGSFCPDDGQANPRLLSPAFATAAARAGAQVFEHTPVLEVAHNGQRFVVRTPDMEIRANVVVNAAGAWAGQFAEQCGEPVPMRIRPPAMGVTEPLPFFLHWSLGVEGGSIYCRQVRRGNVVFGGGPGLVLDDTRARNRHTTVWAQLPQLVELLPQLKNAQLIRTWSGNEGALPDHEPIISESSRQAGLYHAFGFAGGGFQLGPGVGDVMAELIAQGRSSTPIDAFRIDRFSDPACST</sequence>
<dbReference type="GO" id="GO:0005737">
    <property type="term" value="C:cytoplasm"/>
    <property type="evidence" value="ECO:0007669"/>
    <property type="project" value="TreeGrafter"/>
</dbReference>
<dbReference type="InterPro" id="IPR006076">
    <property type="entry name" value="FAD-dep_OxRdtase"/>
</dbReference>
<dbReference type="AlphaFoldDB" id="A0A7G5EDC9"/>
<dbReference type="PANTHER" id="PTHR13847">
    <property type="entry name" value="SARCOSINE DEHYDROGENASE-RELATED"/>
    <property type="match status" value="1"/>
</dbReference>
<gene>
    <name evidence="3" type="ORF">HS961_03680</name>
</gene>
<protein>
    <submittedName>
        <fullName evidence="3">FAD-binding oxidoreductase</fullName>
    </submittedName>
</protein>
<name>A0A7G5EDC9_9BURK</name>
<keyword evidence="4" id="KW-1185">Reference proteome</keyword>
<dbReference type="InterPro" id="IPR036188">
    <property type="entry name" value="FAD/NAD-bd_sf"/>
</dbReference>
<dbReference type="KEGG" id="cpis:HS961_03680"/>